<dbReference type="PANTHER" id="PTHR35394:SF5">
    <property type="entry name" value="DUF3176 DOMAIN-CONTAINING PROTEIN"/>
    <property type="match status" value="1"/>
</dbReference>
<evidence type="ECO:0000256" key="1">
    <source>
        <dbReference type="SAM" id="MobiDB-lite"/>
    </source>
</evidence>
<dbReference type="InterPro" id="IPR021514">
    <property type="entry name" value="DUF3176"/>
</dbReference>
<dbReference type="STRING" id="1160497.A0A1L9VSZ4"/>
<dbReference type="OrthoDB" id="5376804at2759"/>
<keyword evidence="2" id="KW-0812">Transmembrane</keyword>
<keyword evidence="2" id="KW-0472">Membrane</keyword>
<sequence>MSDRNENFPDRTGTETECDNDRTISHNSPLPQNQEATTISHDDESRLKTKSQFLMGKDNWMWEIGSWILSAVCVVLMVVVLLNFQGTALSKWHMSIAPNTVISILATISKTSLLLPVAECISQLKWLHFDKARKLNDMDLYDSASRGPMGSLFFLWEVRINLGALGAIITVISLALDPFAQQLVSFPSRQAPMGENSASFRITQAYDSGAYHNPQNSIEGFTDFGMQGSIFSGLFDGLPPRAFECPTSNCTWSDTYSNLSLGVVGQCDNVTKSVDNSCQDFPNTRSTVCNITTPGGFQFNSLKLHQSAIFRFTCLNTTTHTTAPKLDTELTSFAVWRPLVIGDLENFEVIECRLSLAGYLYSDITVKQNILNIQKEVPIPLELVRTPNSKLNYFKPTSDQFPPGLYFKLLRQIFNAELIYPTGKEDGVVPDVLSKGNLSLITENIARGMTEHIRTGPNSTISNGVAYQNETYIHVKWPWVILPITVVAGAGVFLACSIGLNSRRKAALWKSSSVALLLHSVEGSAEDGFHSRDIPRAEMDALAEKMRVLRGDNMGFRRED</sequence>
<dbReference type="Pfam" id="PF11374">
    <property type="entry name" value="DUF3176"/>
    <property type="match status" value="1"/>
</dbReference>
<evidence type="ECO:0000256" key="2">
    <source>
        <dbReference type="SAM" id="Phobius"/>
    </source>
</evidence>
<feature type="transmembrane region" description="Helical" evidence="2">
    <location>
        <begin position="477"/>
        <end position="500"/>
    </location>
</feature>
<feature type="region of interest" description="Disordered" evidence="1">
    <location>
        <begin position="1"/>
        <end position="42"/>
    </location>
</feature>
<protein>
    <submittedName>
        <fullName evidence="3">Uncharacterized protein</fullName>
    </submittedName>
</protein>
<evidence type="ECO:0000313" key="4">
    <source>
        <dbReference type="Proteomes" id="UP000184300"/>
    </source>
</evidence>
<evidence type="ECO:0000313" key="3">
    <source>
        <dbReference type="EMBL" id="OJJ87025.1"/>
    </source>
</evidence>
<organism evidence="3 4">
    <name type="scientific">Aspergillus glaucus CBS 516.65</name>
    <dbReference type="NCBI Taxonomy" id="1160497"/>
    <lineage>
        <taxon>Eukaryota</taxon>
        <taxon>Fungi</taxon>
        <taxon>Dikarya</taxon>
        <taxon>Ascomycota</taxon>
        <taxon>Pezizomycotina</taxon>
        <taxon>Eurotiomycetes</taxon>
        <taxon>Eurotiomycetidae</taxon>
        <taxon>Eurotiales</taxon>
        <taxon>Aspergillaceae</taxon>
        <taxon>Aspergillus</taxon>
        <taxon>Aspergillus subgen. Aspergillus</taxon>
    </lineage>
</organism>
<dbReference type="RefSeq" id="XP_022403714.1">
    <property type="nucleotide sequence ID" value="XM_022542195.1"/>
</dbReference>
<dbReference type="GeneID" id="34458456"/>
<accession>A0A1L9VSZ4</accession>
<keyword evidence="2" id="KW-1133">Transmembrane helix</keyword>
<feature type="compositionally biased region" description="Basic and acidic residues" evidence="1">
    <location>
        <begin position="1"/>
        <end position="24"/>
    </location>
</feature>
<proteinExistence type="predicted"/>
<dbReference type="Proteomes" id="UP000184300">
    <property type="component" value="Unassembled WGS sequence"/>
</dbReference>
<dbReference type="EMBL" id="KV878891">
    <property type="protein sequence ID" value="OJJ87025.1"/>
    <property type="molecule type" value="Genomic_DNA"/>
</dbReference>
<feature type="compositionally biased region" description="Polar residues" evidence="1">
    <location>
        <begin position="25"/>
        <end position="39"/>
    </location>
</feature>
<dbReference type="PANTHER" id="PTHR35394">
    <property type="entry name" value="DUF3176 DOMAIN-CONTAINING PROTEIN"/>
    <property type="match status" value="1"/>
</dbReference>
<keyword evidence="4" id="KW-1185">Reference proteome</keyword>
<dbReference type="VEuPathDB" id="FungiDB:ASPGLDRAFT_1508667"/>
<reference evidence="4" key="1">
    <citation type="journal article" date="2017" name="Genome Biol.">
        <title>Comparative genomics reveals high biological diversity and specific adaptations in the industrially and medically important fungal genus Aspergillus.</title>
        <authorList>
            <person name="de Vries R.P."/>
            <person name="Riley R."/>
            <person name="Wiebenga A."/>
            <person name="Aguilar-Osorio G."/>
            <person name="Amillis S."/>
            <person name="Uchima C.A."/>
            <person name="Anderluh G."/>
            <person name="Asadollahi M."/>
            <person name="Askin M."/>
            <person name="Barry K."/>
            <person name="Battaglia E."/>
            <person name="Bayram O."/>
            <person name="Benocci T."/>
            <person name="Braus-Stromeyer S.A."/>
            <person name="Caldana C."/>
            <person name="Canovas D."/>
            <person name="Cerqueira G.C."/>
            <person name="Chen F."/>
            <person name="Chen W."/>
            <person name="Choi C."/>
            <person name="Clum A."/>
            <person name="Dos Santos R.A."/>
            <person name="Damasio A.R."/>
            <person name="Diallinas G."/>
            <person name="Emri T."/>
            <person name="Fekete E."/>
            <person name="Flipphi M."/>
            <person name="Freyberg S."/>
            <person name="Gallo A."/>
            <person name="Gournas C."/>
            <person name="Habgood R."/>
            <person name="Hainaut M."/>
            <person name="Harispe M.L."/>
            <person name="Henrissat B."/>
            <person name="Hilden K.S."/>
            <person name="Hope R."/>
            <person name="Hossain A."/>
            <person name="Karabika E."/>
            <person name="Karaffa L."/>
            <person name="Karanyi Z."/>
            <person name="Krasevec N."/>
            <person name="Kuo A."/>
            <person name="Kusch H."/>
            <person name="LaButti K."/>
            <person name="Lagendijk E.L."/>
            <person name="Lapidus A."/>
            <person name="Levasseur A."/>
            <person name="Lindquist E."/>
            <person name="Lipzen A."/>
            <person name="Logrieco A.F."/>
            <person name="MacCabe A."/>
            <person name="Maekelae M.R."/>
            <person name="Malavazi I."/>
            <person name="Melin P."/>
            <person name="Meyer V."/>
            <person name="Mielnichuk N."/>
            <person name="Miskei M."/>
            <person name="Molnar A.P."/>
            <person name="Mule G."/>
            <person name="Ngan C.Y."/>
            <person name="Orejas M."/>
            <person name="Orosz E."/>
            <person name="Ouedraogo J.P."/>
            <person name="Overkamp K.M."/>
            <person name="Park H.-S."/>
            <person name="Perrone G."/>
            <person name="Piumi F."/>
            <person name="Punt P.J."/>
            <person name="Ram A.F."/>
            <person name="Ramon A."/>
            <person name="Rauscher S."/>
            <person name="Record E."/>
            <person name="Riano-Pachon D.M."/>
            <person name="Robert V."/>
            <person name="Roehrig J."/>
            <person name="Ruller R."/>
            <person name="Salamov A."/>
            <person name="Salih N.S."/>
            <person name="Samson R.A."/>
            <person name="Sandor E."/>
            <person name="Sanguinetti M."/>
            <person name="Schuetze T."/>
            <person name="Sepcic K."/>
            <person name="Shelest E."/>
            <person name="Sherlock G."/>
            <person name="Sophianopoulou V."/>
            <person name="Squina F.M."/>
            <person name="Sun H."/>
            <person name="Susca A."/>
            <person name="Todd R.B."/>
            <person name="Tsang A."/>
            <person name="Unkles S.E."/>
            <person name="van de Wiele N."/>
            <person name="van Rossen-Uffink D."/>
            <person name="Oliveira J.V."/>
            <person name="Vesth T.C."/>
            <person name="Visser J."/>
            <person name="Yu J.-H."/>
            <person name="Zhou M."/>
            <person name="Andersen M.R."/>
            <person name="Archer D.B."/>
            <person name="Baker S.E."/>
            <person name="Benoit I."/>
            <person name="Brakhage A.A."/>
            <person name="Braus G.H."/>
            <person name="Fischer R."/>
            <person name="Frisvad J.C."/>
            <person name="Goldman G.H."/>
            <person name="Houbraken J."/>
            <person name="Oakley B."/>
            <person name="Pocsi I."/>
            <person name="Scazzocchio C."/>
            <person name="Seiboth B."/>
            <person name="vanKuyk P.A."/>
            <person name="Wortman J."/>
            <person name="Dyer P.S."/>
            <person name="Grigoriev I.V."/>
        </authorList>
    </citation>
    <scope>NUCLEOTIDE SEQUENCE [LARGE SCALE GENOMIC DNA]</scope>
    <source>
        <strain evidence="4">CBS 516.65</strain>
    </source>
</reference>
<feature type="transmembrane region" description="Helical" evidence="2">
    <location>
        <begin position="64"/>
        <end position="84"/>
    </location>
</feature>
<name>A0A1L9VSZ4_ASPGL</name>
<feature type="transmembrane region" description="Helical" evidence="2">
    <location>
        <begin position="153"/>
        <end position="176"/>
    </location>
</feature>
<dbReference type="AlphaFoldDB" id="A0A1L9VSZ4"/>
<gene>
    <name evidence="3" type="ORF">ASPGLDRAFT_1508667</name>
</gene>